<protein>
    <submittedName>
        <fullName evidence="2">GAF domain-containing protein</fullName>
    </submittedName>
</protein>
<feature type="domain" description="Phytochrome chromophore attachment site" evidence="1">
    <location>
        <begin position="81"/>
        <end position="228"/>
    </location>
</feature>
<dbReference type="InterPro" id="IPR016132">
    <property type="entry name" value="Phyto_chromo_attachment"/>
</dbReference>
<dbReference type="Pfam" id="PF01590">
    <property type="entry name" value="GAF"/>
    <property type="match status" value="1"/>
</dbReference>
<dbReference type="EMBL" id="JAYGHT010000192">
    <property type="protein sequence ID" value="MEA5522709.1"/>
    <property type="molecule type" value="Genomic_DNA"/>
</dbReference>
<evidence type="ECO:0000313" key="2">
    <source>
        <dbReference type="EMBL" id="MEA5522709.1"/>
    </source>
</evidence>
<dbReference type="InterPro" id="IPR003018">
    <property type="entry name" value="GAF"/>
</dbReference>
<accession>A0ABU5U6D2</accession>
<reference evidence="2 3" key="1">
    <citation type="submission" date="2023-12" db="EMBL/GenBank/DDBJ databases">
        <title>Baltic Sea Cyanobacteria.</title>
        <authorList>
            <person name="Delbaje E."/>
            <person name="Fewer D.P."/>
            <person name="Shishido T.K."/>
        </authorList>
    </citation>
    <scope>NUCLEOTIDE SEQUENCE [LARGE SCALE GENOMIC DNA]</scope>
    <source>
        <strain evidence="2 3">CCNP 1315</strain>
    </source>
</reference>
<dbReference type="InterPro" id="IPR029016">
    <property type="entry name" value="GAF-like_dom_sf"/>
</dbReference>
<dbReference type="PROSITE" id="PS50046">
    <property type="entry name" value="PHYTOCHROME_2"/>
    <property type="match status" value="2"/>
</dbReference>
<proteinExistence type="predicted"/>
<comment type="caution">
    <text evidence="2">The sequence shown here is derived from an EMBL/GenBank/DDBJ whole genome shotgun (WGS) entry which is preliminary data.</text>
</comment>
<gene>
    <name evidence="2" type="ORF">VB854_27640</name>
</gene>
<organism evidence="2 3">
    <name type="scientific">Limnoraphis robusta CCNP1315</name>
    <dbReference type="NCBI Taxonomy" id="3110306"/>
    <lineage>
        <taxon>Bacteria</taxon>
        <taxon>Bacillati</taxon>
        <taxon>Cyanobacteriota</taxon>
        <taxon>Cyanophyceae</taxon>
        <taxon>Oscillatoriophycideae</taxon>
        <taxon>Oscillatoriales</taxon>
        <taxon>Sirenicapillariaceae</taxon>
        <taxon>Limnoraphis</taxon>
    </lineage>
</organism>
<evidence type="ECO:0000313" key="3">
    <source>
        <dbReference type="Proteomes" id="UP001301728"/>
    </source>
</evidence>
<dbReference type="SUPFAM" id="SSF55781">
    <property type="entry name" value="GAF domain-like"/>
    <property type="match status" value="2"/>
</dbReference>
<keyword evidence="3" id="KW-1185">Reference proteome</keyword>
<feature type="domain" description="Phytochrome chromophore attachment site" evidence="1">
    <location>
        <begin position="264"/>
        <end position="315"/>
    </location>
</feature>
<sequence length="343" mass="39129">MNDAIIPVKPFVVESDSLSSQSELSLGDCQNTTLAKEVAVLRSHLEYRVNQLQDLVEKEGAATERAQLLDRITAQMRESLTLNELLKTVVQDVRSALKTNRVVICQFTSNLQVKVIKESVESQYSSLVNTEIFDPRLSRYIEQYRTGKIQAIANINEAGLNEHFVRDFKTLQVQASLIAPIFTRNLNLNGEKNRGEKQLYGLLIADQCNKPRAWQPSEIEFFRTISRQLSYALDELLLLEHQQTIIQQARRLNQINDHLRQSSRVSEILMTAVEETRDALKCDRVLVYEFRPDWDGKIIAESVDSQWPEQLAPKSMILALPNAMCNPISEEESKPPTTSMKQV</sequence>
<evidence type="ECO:0000259" key="1">
    <source>
        <dbReference type="PROSITE" id="PS50046"/>
    </source>
</evidence>
<name>A0ABU5U6D2_9CYAN</name>
<dbReference type="Proteomes" id="UP001301728">
    <property type="component" value="Unassembled WGS sequence"/>
</dbReference>
<dbReference type="Gene3D" id="3.30.450.40">
    <property type="match status" value="2"/>
</dbReference>
<dbReference type="RefSeq" id="WP_323272252.1">
    <property type="nucleotide sequence ID" value="NZ_JAYGHT010000192.1"/>
</dbReference>
<dbReference type="SMART" id="SM00065">
    <property type="entry name" value="GAF"/>
    <property type="match status" value="1"/>
</dbReference>